<dbReference type="InterPro" id="IPR016292">
    <property type="entry name" value="Epoxide_hydrolase"/>
</dbReference>
<accession>A0A0N1H8P4</accession>
<reference evidence="6 7" key="1">
    <citation type="submission" date="2015-06" db="EMBL/GenBank/DDBJ databases">
        <title>Draft genome of the ant-associated black yeast Phialophora attae CBS 131958.</title>
        <authorList>
            <person name="Moreno L.F."/>
            <person name="Stielow B.J."/>
            <person name="de Hoog S."/>
            <person name="Vicente V.A."/>
            <person name="Weiss V.A."/>
            <person name="de Vries M."/>
            <person name="Cruz L.M."/>
            <person name="Souza E.M."/>
        </authorList>
    </citation>
    <scope>NUCLEOTIDE SEQUENCE [LARGE SCALE GENOMIC DNA]</scope>
    <source>
        <strain evidence="6 7">CBS 131958</strain>
    </source>
</reference>
<evidence type="ECO:0000256" key="4">
    <source>
        <dbReference type="PIRSR" id="PIRSR001112-1"/>
    </source>
</evidence>
<dbReference type="Proteomes" id="UP000038010">
    <property type="component" value="Unassembled WGS sequence"/>
</dbReference>
<feature type="active site" description="Nucleophile" evidence="4">
    <location>
        <position position="182"/>
    </location>
</feature>
<protein>
    <submittedName>
        <fullName evidence="6">Putative epoxide hydrolase</fullName>
    </submittedName>
</protein>
<comment type="caution">
    <text evidence="6">The sequence shown here is derived from an EMBL/GenBank/DDBJ whole genome shotgun (WGS) entry which is preliminary data.</text>
</comment>
<evidence type="ECO:0000313" key="6">
    <source>
        <dbReference type="EMBL" id="KPI43493.1"/>
    </source>
</evidence>
<dbReference type="PANTHER" id="PTHR21661">
    <property type="entry name" value="EPOXIDE HYDROLASE 1-RELATED"/>
    <property type="match status" value="1"/>
</dbReference>
<sequence length="417" mass="47290">MSDIKPFTISVPDQALDDLKKRLSLAKFPHDELDGAGWDYGAPLDDVKRLTAYWRDAYDWRKAEAALNQHPHFTTSIQCVGFEALQIHFIHQRSHVADAIPLLFVHGWPGSFLEALKIYKPLTDPGPNSSAPAFHFVALSLPNYAFSSGSKKKGFALAQYAETCNRLMLKLGYNEYVTQGGDWGYFITRTMSLLFPENVKATHVNMDHGERPSFLSNPILAAKHNLRPYTSREREGFARGAWFQKDGSGYRSEQSTKPQTLGYAFADSPVALLAWIYEKLHDWTDSYPWTPDEICTWMSIYWFSQAGPAANIRIYYEAIHKWDDPKTRVTRDRTRRYIGGGVKLGLSHSPKELSVLPSSWTRTQGNVVYEKTWNEGGHFFAWEKPDHLVHDVRTMFGKGGGAYNVIKGKSGYPGARL</sequence>
<keyword evidence="7" id="KW-1185">Reference proteome</keyword>
<organism evidence="6 7">
    <name type="scientific">Cyphellophora attinorum</name>
    <dbReference type="NCBI Taxonomy" id="1664694"/>
    <lineage>
        <taxon>Eukaryota</taxon>
        <taxon>Fungi</taxon>
        <taxon>Dikarya</taxon>
        <taxon>Ascomycota</taxon>
        <taxon>Pezizomycotina</taxon>
        <taxon>Eurotiomycetes</taxon>
        <taxon>Chaetothyriomycetidae</taxon>
        <taxon>Chaetothyriales</taxon>
        <taxon>Cyphellophoraceae</taxon>
        <taxon>Cyphellophora</taxon>
    </lineage>
</organism>
<dbReference type="InterPro" id="IPR010497">
    <property type="entry name" value="Epoxide_hydro_N"/>
</dbReference>
<dbReference type="PANTHER" id="PTHR21661:SF35">
    <property type="entry name" value="EPOXIDE HYDROLASE"/>
    <property type="match status" value="1"/>
</dbReference>
<dbReference type="Gene3D" id="3.40.50.1820">
    <property type="entry name" value="alpha/beta hydrolase"/>
    <property type="match status" value="1"/>
</dbReference>
<feature type="active site" description="Proton acceptor" evidence="4">
    <location>
        <position position="378"/>
    </location>
</feature>
<feature type="domain" description="Epoxide hydrolase N-terminal" evidence="5">
    <location>
        <begin position="4"/>
        <end position="114"/>
    </location>
</feature>
<dbReference type="SUPFAM" id="SSF53474">
    <property type="entry name" value="alpha/beta-Hydrolases"/>
    <property type="match status" value="1"/>
</dbReference>
<dbReference type="PIRSF" id="PIRSF001112">
    <property type="entry name" value="Epoxide_hydrolase"/>
    <property type="match status" value="1"/>
</dbReference>
<dbReference type="InterPro" id="IPR029058">
    <property type="entry name" value="AB_hydrolase_fold"/>
</dbReference>
<comment type="similarity">
    <text evidence="1">Belongs to the peptidase S33 family.</text>
</comment>
<dbReference type="GO" id="GO:0004301">
    <property type="term" value="F:epoxide hydrolase activity"/>
    <property type="evidence" value="ECO:0007669"/>
    <property type="project" value="TreeGrafter"/>
</dbReference>
<dbReference type="RefSeq" id="XP_018003456.1">
    <property type="nucleotide sequence ID" value="XM_018147122.1"/>
</dbReference>
<dbReference type="Pfam" id="PF06441">
    <property type="entry name" value="EHN"/>
    <property type="match status" value="1"/>
</dbReference>
<proteinExistence type="inferred from homology"/>
<dbReference type="InterPro" id="IPR000639">
    <property type="entry name" value="Epox_hydrolase-like"/>
</dbReference>
<gene>
    <name evidence="6" type="ORF">AB675_6803</name>
</gene>
<keyword evidence="3 6" id="KW-0378">Hydrolase</keyword>
<dbReference type="PRINTS" id="PR00412">
    <property type="entry name" value="EPOXHYDRLASE"/>
</dbReference>
<dbReference type="GO" id="GO:0097176">
    <property type="term" value="P:epoxide metabolic process"/>
    <property type="evidence" value="ECO:0007669"/>
    <property type="project" value="TreeGrafter"/>
</dbReference>
<evidence type="ECO:0000259" key="5">
    <source>
        <dbReference type="Pfam" id="PF06441"/>
    </source>
</evidence>
<dbReference type="OrthoDB" id="7130006at2759"/>
<dbReference type="AlphaFoldDB" id="A0A0N1H8P4"/>
<evidence type="ECO:0000313" key="7">
    <source>
        <dbReference type="Proteomes" id="UP000038010"/>
    </source>
</evidence>
<dbReference type="GeneID" id="28739002"/>
<dbReference type="EMBL" id="LFJN01000005">
    <property type="protein sequence ID" value="KPI43493.1"/>
    <property type="molecule type" value="Genomic_DNA"/>
</dbReference>
<name>A0A0N1H8P4_9EURO</name>
<evidence type="ECO:0000256" key="1">
    <source>
        <dbReference type="ARBA" id="ARBA00010088"/>
    </source>
</evidence>
<feature type="active site" description="Proton donor" evidence="4">
    <location>
        <position position="315"/>
    </location>
</feature>
<evidence type="ECO:0000256" key="2">
    <source>
        <dbReference type="ARBA" id="ARBA00022797"/>
    </source>
</evidence>
<keyword evidence="2" id="KW-0058">Aromatic hydrocarbons catabolism</keyword>
<dbReference type="VEuPathDB" id="FungiDB:AB675_6803"/>
<evidence type="ECO:0000256" key="3">
    <source>
        <dbReference type="ARBA" id="ARBA00022801"/>
    </source>
</evidence>
<dbReference type="STRING" id="1664694.A0A0N1H8P4"/>